<protein>
    <recommendedName>
        <fullName evidence="1">Glycosyl transferase family 1 domain-containing protein</fullName>
    </recommendedName>
</protein>
<dbReference type="AlphaFoldDB" id="A0AA37W565"/>
<dbReference type="Gene3D" id="3.40.50.2000">
    <property type="entry name" value="Glycogen Phosphorylase B"/>
    <property type="match status" value="1"/>
</dbReference>
<dbReference type="PANTHER" id="PTHR45947">
    <property type="entry name" value="SULFOQUINOVOSYL TRANSFERASE SQD2"/>
    <property type="match status" value="1"/>
</dbReference>
<evidence type="ECO:0000259" key="1">
    <source>
        <dbReference type="Pfam" id="PF00534"/>
    </source>
</evidence>
<dbReference type="SUPFAM" id="SSF53756">
    <property type="entry name" value="UDP-Glycosyltransferase/glycogen phosphorylase"/>
    <property type="match status" value="1"/>
</dbReference>
<dbReference type="InterPro" id="IPR001296">
    <property type="entry name" value="Glyco_trans_1"/>
</dbReference>
<reference evidence="2" key="2">
    <citation type="submission" date="2023-01" db="EMBL/GenBank/DDBJ databases">
        <title>Draft genome sequence of Litoribrevibacter albus strain NBRC 110071.</title>
        <authorList>
            <person name="Sun Q."/>
            <person name="Mori K."/>
        </authorList>
    </citation>
    <scope>NUCLEOTIDE SEQUENCE</scope>
    <source>
        <strain evidence="2">NBRC 110071</strain>
    </source>
</reference>
<gene>
    <name evidence="2" type="ORF">GCM10007876_07580</name>
</gene>
<accession>A0AA37W565</accession>
<name>A0AA37W565_9GAMM</name>
<organism evidence="2 3">
    <name type="scientific">Litoribrevibacter albus</name>
    <dbReference type="NCBI Taxonomy" id="1473156"/>
    <lineage>
        <taxon>Bacteria</taxon>
        <taxon>Pseudomonadati</taxon>
        <taxon>Pseudomonadota</taxon>
        <taxon>Gammaproteobacteria</taxon>
        <taxon>Oceanospirillales</taxon>
        <taxon>Oceanospirillaceae</taxon>
        <taxon>Litoribrevibacter</taxon>
    </lineage>
</organism>
<dbReference type="EMBL" id="BSNM01000003">
    <property type="protein sequence ID" value="GLQ30280.1"/>
    <property type="molecule type" value="Genomic_DNA"/>
</dbReference>
<proteinExistence type="predicted"/>
<dbReference type="RefSeq" id="WP_284378938.1">
    <property type="nucleotide sequence ID" value="NZ_BSNM01000003.1"/>
</dbReference>
<dbReference type="InterPro" id="IPR050194">
    <property type="entry name" value="Glycosyltransferase_grp1"/>
</dbReference>
<dbReference type="CDD" id="cd03804">
    <property type="entry name" value="GT4_WbaZ-like"/>
    <property type="match status" value="1"/>
</dbReference>
<dbReference type="Pfam" id="PF00534">
    <property type="entry name" value="Glycos_transf_1"/>
    <property type="match status" value="1"/>
</dbReference>
<dbReference type="Proteomes" id="UP001161389">
    <property type="component" value="Unassembled WGS sequence"/>
</dbReference>
<evidence type="ECO:0000313" key="3">
    <source>
        <dbReference type="Proteomes" id="UP001161389"/>
    </source>
</evidence>
<dbReference type="GO" id="GO:0016757">
    <property type="term" value="F:glycosyltransferase activity"/>
    <property type="evidence" value="ECO:0007669"/>
    <property type="project" value="InterPro"/>
</dbReference>
<comment type="caution">
    <text evidence="2">The sequence shown here is derived from an EMBL/GenBank/DDBJ whole genome shotgun (WGS) entry which is preliminary data.</text>
</comment>
<dbReference type="PANTHER" id="PTHR45947:SF3">
    <property type="entry name" value="SULFOQUINOVOSYL TRANSFERASE SQD2"/>
    <property type="match status" value="1"/>
</dbReference>
<keyword evidence="3" id="KW-1185">Reference proteome</keyword>
<feature type="domain" description="Glycosyl transferase family 1" evidence="1">
    <location>
        <begin position="197"/>
        <end position="348"/>
    </location>
</feature>
<evidence type="ECO:0000313" key="2">
    <source>
        <dbReference type="EMBL" id="GLQ30280.1"/>
    </source>
</evidence>
<reference evidence="2" key="1">
    <citation type="journal article" date="2014" name="Int. J. Syst. Evol. Microbiol.">
        <title>Complete genome sequence of Corynebacterium casei LMG S-19264T (=DSM 44701T), isolated from a smear-ripened cheese.</title>
        <authorList>
            <consortium name="US DOE Joint Genome Institute (JGI-PGF)"/>
            <person name="Walter F."/>
            <person name="Albersmeier A."/>
            <person name="Kalinowski J."/>
            <person name="Ruckert C."/>
        </authorList>
    </citation>
    <scope>NUCLEOTIDE SEQUENCE</scope>
    <source>
        <strain evidence="2">NBRC 110071</strain>
    </source>
</reference>
<sequence>MKVAIIHDWLVVNGGAEKVLEQILIQYPNADIFTLVDFLPEHEREWLKDAKVTTSFIQRLPFAKNKYRNYFPLFPIAIEQFDLSEYELIISSSYSVAKGVITGPDQTHVSYCHSPARYAWDLQAQYLKESSMEQGIKSIIARYFLHKFRIWDVRTSNGVDEFIANSNFIRKRIYKCYRREAALVYPPVDVERFQVCEEKEDFYLAASRLVPYKRIDLIVEAFTNMPDRNLKVIGDGPDMNKIRAIAKGAANIEILGYQSNESMVSYMQKAKAFVFAAEEDFGIVPVEAQACGTPVIAYGKGGCLETVRNGITGLHFGEQKASSIELAVHQFEKISSDLNVENIRENAERFSNTTFRKNIHSVVTRNIQFLSSGASFANSNVGRISALEQVES</sequence>